<gene>
    <name evidence="2" type="ORF">Raf01_40640</name>
</gene>
<reference evidence="2" key="1">
    <citation type="submission" date="2021-01" db="EMBL/GenBank/DDBJ databases">
        <title>Whole genome shotgun sequence of Rugosimonospora africana NBRC 104875.</title>
        <authorList>
            <person name="Komaki H."/>
            <person name="Tamura T."/>
        </authorList>
    </citation>
    <scope>NUCLEOTIDE SEQUENCE</scope>
    <source>
        <strain evidence="2">NBRC 104875</strain>
    </source>
</reference>
<feature type="region of interest" description="Disordered" evidence="1">
    <location>
        <begin position="1"/>
        <end position="40"/>
    </location>
</feature>
<sequence>MIGMPTPRTSPSPLSSDTCTGSPTGLGDGDGLGDGLVPGTFPPGSIQLAAVELPARLQPATVEASAAPPSRSRERRVVPWVIRPRYNLNRSGAGFACHRVMCAYSANLGR</sequence>
<comment type="caution">
    <text evidence="2">The sequence shown here is derived from an EMBL/GenBank/DDBJ whole genome shotgun (WGS) entry which is preliminary data.</text>
</comment>
<accession>A0A8J3QTV6</accession>
<evidence type="ECO:0000313" key="2">
    <source>
        <dbReference type="EMBL" id="GIH15892.1"/>
    </source>
</evidence>
<feature type="compositionally biased region" description="Low complexity" evidence="1">
    <location>
        <begin position="1"/>
        <end position="18"/>
    </location>
</feature>
<protein>
    <submittedName>
        <fullName evidence="2">Uncharacterized protein</fullName>
    </submittedName>
</protein>
<dbReference type="EMBL" id="BONZ01000038">
    <property type="protein sequence ID" value="GIH15892.1"/>
    <property type="molecule type" value="Genomic_DNA"/>
</dbReference>
<proteinExistence type="predicted"/>
<evidence type="ECO:0000313" key="3">
    <source>
        <dbReference type="Proteomes" id="UP000642748"/>
    </source>
</evidence>
<organism evidence="2 3">
    <name type="scientific">Rugosimonospora africana</name>
    <dbReference type="NCBI Taxonomy" id="556532"/>
    <lineage>
        <taxon>Bacteria</taxon>
        <taxon>Bacillati</taxon>
        <taxon>Actinomycetota</taxon>
        <taxon>Actinomycetes</taxon>
        <taxon>Micromonosporales</taxon>
        <taxon>Micromonosporaceae</taxon>
        <taxon>Rugosimonospora</taxon>
    </lineage>
</organism>
<dbReference type="AlphaFoldDB" id="A0A8J3QTV6"/>
<name>A0A8J3QTV6_9ACTN</name>
<feature type="compositionally biased region" description="Gly residues" evidence="1">
    <location>
        <begin position="24"/>
        <end position="36"/>
    </location>
</feature>
<keyword evidence="3" id="KW-1185">Reference proteome</keyword>
<dbReference type="Proteomes" id="UP000642748">
    <property type="component" value="Unassembled WGS sequence"/>
</dbReference>
<evidence type="ECO:0000256" key="1">
    <source>
        <dbReference type="SAM" id="MobiDB-lite"/>
    </source>
</evidence>